<dbReference type="InterPro" id="IPR032466">
    <property type="entry name" value="Metal_Hydrolase"/>
</dbReference>
<evidence type="ECO:0000313" key="1">
    <source>
        <dbReference type="EMBL" id="VAW38225.1"/>
    </source>
</evidence>
<dbReference type="GO" id="GO:0006508">
    <property type="term" value="P:proteolysis"/>
    <property type="evidence" value="ECO:0007669"/>
    <property type="project" value="InterPro"/>
</dbReference>
<protein>
    <submittedName>
        <fullName evidence="1">Uncharacterized protein</fullName>
    </submittedName>
</protein>
<proteinExistence type="predicted"/>
<reference evidence="1" key="1">
    <citation type="submission" date="2018-06" db="EMBL/GenBank/DDBJ databases">
        <authorList>
            <person name="Zhirakovskaya E."/>
        </authorList>
    </citation>
    <scope>NUCLEOTIDE SEQUENCE</scope>
</reference>
<dbReference type="Pfam" id="PF01244">
    <property type="entry name" value="Peptidase_M19"/>
    <property type="match status" value="1"/>
</dbReference>
<sequence>MPTTNTISEEQKLRAKKIHDEAIIIDGLTYMSKPPETADYLHRLIDSGITASNFTIPYATDTFTQTIYKISEWYTSLQKFSDIFTLIRTTDDIRNAKATKKTGIIMGFQEPLPLESNLKLVDVFYN</sequence>
<dbReference type="Gene3D" id="3.20.20.140">
    <property type="entry name" value="Metal-dependent hydrolases"/>
    <property type="match status" value="1"/>
</dbReference>
<feature type="non-terminal residue" evidence="1">
    <location>
        <position position="126"/>
    </location>
</feature>
<gene>
    <name evidence="1" type="ORF">MNBD_GAMMA01-1082</name>
</gene>
<dbReference type="GO" id="GO:0070573">
    <property type="term" value="F:metallodipeptidase activity"/>
    <property type="evidence" value="ECO:0007669"/>
    <property type="project" value="InterPro"/>
</dbReference>
<dbReference type="InterPro" id="IPR008257">
    <property type="entry name" value="Pept_M19"/>
</dbReference>
<dbReference type="AlphaFoldDB" id="A0A3B0V3V8"/>
<organism evidence="1">
    <name type="scientific">hydrothermal vent metagenome</name>
    <dbReference type="NCBI Taxonomy" id="652676"/>
    <lineage>
        <taxon>unclassified sequences</taxon>
        <taxon>metagenomes</taxon>
        <taxon>ecological metagenomes</taxon>
    </lineage>
</organism>
<dbReference type="EMBL" id="UOEW01000197">
    <property type="protein sequence ID" value="VAW38225.1"/>
    <property type="molecule type" value="Genomic_DNA"/>
</dbReference>
<dbReference type="SUPFAM" id="SSF51556">
    <property type="entry name" value="Metallo-dependent hydrolases"/>
    <property type="match status" value="1"/>
</dbReference>
<accession>A0A3B0V3V8</accession>
<name>A0A3B0V3V8_9ZZZZ</name>